<evidence type="ECO:0000313" key="6">
    <source>
        <dbReference type="Proteomes" id="UP000195897"/>
    </source>
</evidence>
<dbReference type="Proteomes" id="UP000195897">
    <property type="component" value="Unassembled WGS sequence"/>
</dbReference>
<evidence type="ECO:0000256" key="2">
    <source>
        <dbReference type="SAM" id="MobiDB-lite"/>
    </source>
</evidence>
<dbReference type="PANTHER" id="PTHR35936">
    <property type="entry name" value="MEMBRANE-BOUND LYTIC MUREIN TRANSGLYCOSYLASE F"/>
    <property type="match status" value="1"/>
</dbReference>
<dbReference type="Pfam" id="PF00497">
    <property type="entry name" value="SBP_bac_3"/>
    <property type="match status" value="1"/>
</dbReference>
<protein>
    <submittedName>
        <fullName evidence="5">ABC transporter substrate-binding protein</fullName>
    </submittedName>
</protein>
<gene>
    <name evidence="5" type="ORF">B5F17_01930</name>
</gene>
<reference evidence="6" key="1">
    <citation type="submission" date="2017-04" db="EMBL/GenBank/DDBJ databases">
        <title>Function of individual gut microbiota members based on whole genome sequencing of pure cultures obtained from chicken caecum.</title>
        <authorList>
            <person name="Medvecky M."/>
            <person name="Cejkova D."/>
            <person name="Polansky O."/>
            <person name="Karasova D."/>
            <person name="Kubasova T."/>
            <person name="Cizek A."/>
            <person name="Rychlik I."/>
        </authorList>
    </citation>
    <scope>NUCLEOTIDE SEQUENCE [LARGE SCALE GENOMIC DNA]</scope>
    <source>
        <strain evidence="6">An180</strain>
    </source>
</reference>
<evidence type="ECO:0000259" key="4">
    <source>
        <dbReference type="SMART" id="SM00062"/>
    </source>
</evidence>
<comment type="caution">
    <text evidence="5">The sequence shown here is derived from an EMBL/GenBank/DDBJ whole genome shotgun (WGS) entry which is preliminary data.</text>
</comment>
<dbReference type="SUPFAM" id="SSF53850">
    <property type="entry name" value="Periplasmic binding protein-like II"/>
    <property type="match status" value="1"/>
</dbReference>
<organism evidence="5 6">
    <name type="scientific">Butyricicoccus pullicaecorum</name>
    <dbReference type="NCBI Taxonomy" id="501571"/>
    <lineage>
        <taxon>Bacteria</taxon>
        <taxon>Bacillati</taxon>
        <taxon>Bacillota</taxon>
        <taxon>Clostridia</taxon>
        <taxon>Eubacteriales</taxon>
        <taxon>Butyricicoccaceae</taxon>
        <taxon>Butyricicoccus</taxon>
    </lineage>
</organism>
<dbReference type="Gene3D" id="3.40.190.10">
    <property type="entry name" value="Periplasmic binding protein-like II"/>
    <property type="match status" value="2"/>
</dbReference>
<evidence type="ECO:0000313" key="5">
    <source>
        <dbReference type="EMBL" id="OUP53992.1"/>
    </source>
</evidence>
<feature type="domain" description="Solute-binding protein family 3/N-terminal" evidence="4">
    <location>
        <begin position="52"/>
        <end position="269"/>
    </location>
</feature>
<dbReference type="PANTHER" id="PTHR35936:SF17">
    <property type="entry name" value="ARGININE-BINDING EXTRACELLULAR PROTEIN ARTP"/>
    <property type="match status" value="1"/>
</dbReference>
<accession>A0A1Y4LIM7</accession>
<evidence type="ECO:0000256" key="1">
    <source>
        <dbReference type="ARBA" id="ARBA00022729"/>
    </source>
</evidence>
<sequence>MKKKLAALLAMSLLATGALTACGGSETPAEDSTADQTQTEGTEANTGAEGGTLRMGTNATFPPYETVDENNNVVGIDADIAKAVADKLGKELEIVNMEFDSLIPALGADQIDIVLAGMTVTPERQEQVDFTESYATGIQSIIVPEDSTIATVEDLADKTVGVQTGTTGDIYCTGDLGEEHVQRFESGVVATQALVNGQIDAVVIDNEPAKAYVEANQGLKILDTEYAVEDYAAAVKKGNTELLDQVNSALEELKADGTIDEIIANYIHE</sequence>
<feature type="signal peptide" evidence="3">
    <location>
        <begin position="1"/>
        <end position="20"/>
    </location>
</feature>
<evidence type="ECO:0000256" key="3">
    <source>
        <dbReference type="SAM" id="SignalP"/>
    </source>
</evidence>
<name>A0A1Y4LIM7_9FIRM</name>
<dbReference type="EMBL" id="NFKK01000002">
    <property type="protein sequence ID" value="OUP53992.1"/>
    <property type="molecule type" value="Genomic_DNA"/>
</dbReference>
<dbReference type="SMART" id="SM00062">
    <property type="entry name" value="PBPb"/>
    <property type="match status" value="1"/>
</dbReference>
<dbReference type="InterPro" id="IPR001638">
    <property type="entry name" value="Solute-binding_3/MltF_N"/>
</dbReference>
<feature type="compositionally biased region" description="Low complexity" evidence="2">
    <location>
        <begin position="36"/>
        <end position="47"/>
    </location>
</feature>
<dbReference type="CDD" id="cd13624">
    <property type="entry name" value="PBP2_Arg_Lys_His"/>
    <property type="match status" value="1"/>
</dbReference>
<keyword evidence="1 3" id="KW-0732">Signal</keyword>
<dbReference type="AlphaFoldDB" id="A0A1Y4LIM7"/>
<dbReference type="PROSITE" id="PS51257">
    <property type="entry name" value="PROKAR_LIPOPROTEIN"/>
    <property type="match status" value="1"/>
</dbReference>
<feature type="chain" id="PRO_5038332367" evidence="3">
    <location>
        <begin position="21"/>
        <end position="269"/>
    </location>
</feature>
<proteinExistence type="predicted"/>
<dbReference type="RefSeq" id="WP_087370218.1">
    <property type="nucleotide sequence ID" value="NZ_NFKK01000002.1"/>
</dbReference>
<feature type="region of interest" description="Disordered" evidence="2">
    <location>
        <begin position="24"/>
        <end position="61"/>
    </location>
</feature>